<protein>
    <submittedName>
        <fullName evidence="2">GNAT family N-acetyltransferase</fullName>
    </submittedName>
</protein>
<dbReference type="AlphaFoldDB" id="A0A5B8Z878"/>
<evidence type="ECO:0000259" key="1">
    <source>
        <dbReference type="PROSITE" id="PS51186"/>
    </source>
</evidence>
<keyword evidence="2" id="KW-0808">Transferase</keyword>
<organism evidence="2 3">
    <name type="scientific">Cytobacillus dafuensis</name>
    <name type="common">Bacillus dafuensis</name>
    <dbReference type="NCBI Taxonomy" id="1742359"/>
    <lineage>
        <taxon>Bacteria</taxon>
        <taxon>Bacillati</taxon>
        <taxon>Bacillota</taxon>
        <taxon>Bacilli</taxon>
        <taxon>Bacillales</taxon>
        <taxon>Bacillaceae</taxon>
        <taxon>Cytobacillus</taxon>
    </lineage>
</organism>
<gene>
    <name evidence="2" type="ORF">FSZ17_11995</name>
</gene>
<dbReference type="RefSeq" id="WP_057776844.1">
    <property type="nucleotide sequence ID" value="NZ_CP042593.1"/>
</dbReference>
<dbReference type="Pfam" id="PF13527">
    <property type="entry name" value="Acetyltransf_9"/>
    <property type="match status" value="1"/>
</dbReference>
<accession>A0A5B8Z878</accession>
<dbReference type="Gene3D" id="3.40.630.30">
    <property type="match status" value="1"/>
</dbReference>
<dbReference type="STRING" id="1742359.GCA_001439625_00127"/>
<dbReference type="EMBL" id="CP042593">
    <property type="protein sequence ID" value="QED47909.1"/>
    <property type="molecule type" value="Genomic_DNA"/>
</dbReference>
<name>A0A5B8Z878_CYTDA</name>
<dbReference type="InterPro" id="IPR016181">
    <property type="entry name" value="Acyl_CoA_acyltransferase"/>
</dbReference>
<dbReference type="Proteomes" id="UP000321555">
    <property type="component" value="Chromosome"/>
</dbReference>
<dbReference type="KEGG" id="bda:FSZ17_11995"/>
<evidence type="ECO:0000313" key="2">
    <source>
        <dbReference type="EMBL" id="QED47909.1"/>
    </source>
</evidence>
<dbReference type="CDD" id="cd04301">
    <property type="entry name" value="NAT_SF"/>
    <property type="match status" value="1"/>
</dbReference>
<proteinExistence type="predicted"/>
<feature type="domain" description="N-acetyltransferase" evidence="1">
    <location>
        <begin position="8"/>
        <end position="156"/>
    </location>
</feature>
<dbReference type="PROSITE" id="PS51186">
    <property type="entry name" value="GNAT"/>
    <property type="match status" value="1"/>
</dbReference>
<evidence type="ECO:0000313" key="3">
    <source>
        <dbReference type="Proteomes" id="UP000321555"/>
    </source>
</evidence>
<reference evidence="3" key="1">
    <citation type="submission" date="2019-08" db="EMBL/GenBank/DDBJ databases">
        <authorList>
            <person name="Zheng X."/>
        </authorList>
    </citation>
    <scope>NUCLEOTIDE SEQUENCE [LARGE SCALE GENOMIC DNA]</scope>
    <source>
        <strain evidence="3">FJAT-25496</strain>
    </source>
</reference>
<dbReference type="InterPro" id="IPR000182">
    <property type="entry name" value="GNAT_dom"/>
</dbReference>
<sequence length="287" mass="33462">MKTYKFIKDYKNNNNHRLSFNNLAKKTFGIDFEEWYQQGFWNENYICYSYVNNNEVISNVSLNTMELIIDGKIQKAIQIGTVMTDPKYRRQGLAYQLLSKVLADYDHLYDLYFLAADSEAVPLYQKCGFTPNDENQCVIDLKGYQLIDEPLEKCIISPNMMLEIKKQSQPHTNILSARGDEHVLMFYYTLGFRDLVHRPQDDVYTIFKIDGDQLHLYDILSPRKVNLQELVELISPKNVKTVVCHFTPDQPIKNLKVAVDTSSNWMIRTTTNKGFPTLARFPRISQT</sequence>
<dbReference type="GO" id="GO:0016747">
    <property type="term" value="F:acyltransferase activity, transferring groups other than amino-acyl groups"/>
    <property type="evidence" value="ECO:0007669"/>
    <property type="project" value="InterPro"/>
</dbReference>
<dbReference type="OrthoDB" id="9804948at2"/>
<keyword evidence="3" id="KW-1185">Reference proteome</keyword>
<dbReference type="SUPFAM" id="SSF55729">
    <property type="entry name" value="Acyl-CoA N-acyltransferases (Nat)"/>
    <property type="match status" value="1"/>
</dbReference>